<sequence>MVNFGGSQRLQQSQPLSNVSSAVSSIEEAVGFLQSAGTLGTSTATG</sequence>
<gene>
    <name evidence="1" type="ORF">T4E_5689</name>
</gene>
<proteinExistence type="predicted"/>
<evidence type="ECO:0000313" key="2">
    <source>
        <dbReference type="Proteomes" id="UP000054815"/>
    </source>
</evidence>
<dbReference type="AlphaFoldDB" id="A0A0V0XZG6"/>
<dbReference type="EMBL" id="JYDU01000086">
    <property type="protein sequence ID" value="KRX93556.1"/>
    <property type="molecule type" value="Genomic_DNA"/>
</dbReference>
<feature type="non-terminal residue" evidence="1">
    <location>
        <position position="46"/>
    </location>
</feature>
<dbReference type="Proteomes" id="UP000054815">
    <property type="component" value="Unassembled WGS sequence"/>
</dbReference>
<evidence type="ECO:0000313" key="1">
    <source>
        <dbReference type="EMBL" id="KRX93556.1"/>
    </source>
</evidence>
<name>A0A0V0XZG6_TRIPS</name>
<organism evidence="1 2">
    <name type="scientific">Trichinella pseudospiralis</name>
    <name type="common">Parasitic roundworm</name>
    <dbReference type="NCBI Taxonomy" id="6337"/>
    <lineage>
        <taxon>Eukaryota</taxon>
        <taxon>Metazoa</taxon>
        <taxon>Ecdysozoa</taxon>
        <taxon>Nematoda</taxon>
        <taxon>Enoplea</taxon>
        <taxon>Dorylaimia</taxon>
        <taxon>Trichinellida</taxon>
        <taxon>Trichinellidae</taxon>
        <taxon>Trichinella</taxon>
    </lineage>
</organism>
<accession>A0A0V0XZG6</accession>
<reference evidence="1 2" key="1">
    <citation type="submission" date="2015-01" db="EMBL/GenBank/DDBJ databases">
        <title>Evolution of Trichinella species and genotypes.</title>
        <authorList>
            <person name="Korhonen P.K."/>
            <person name="Edoardo P."/>
            <person name="Giuseppe L.R."/>
            <person name="Gasser R.B."/>
        </authorList>
    </citation>
    <scope>NUCLEOTIDE SEQUENCE [LARGE SCALE GENOMIC DNA]</scope>
    <source>
        <strain evidence="1">ISS141</strain>
    </source>
</reference>
<comment type="caution">
    <text evidence="1">The sequence shown here is derived from an EMBL/GenBank/DDBJ whole genome shotgun (WGS) entry which is preliminary data.</text>
</comment>
<protein>
    <submittedName>
        <fullName evidence="1">Uncharacterized protein</fullName>
    </submittedName>
</protein>